<evidence type="ECO:0000313" key="5">
    <source>
        <dbReference type="Proteomes" id="UP001597036"/>
    </source>
</evidence>
<reference evidence="5" key="1">
    <citation type="journal article" date="2019" name="Int. J. Syst. Evol. Microbiol.">
        <title>The Global Catalogue of Microorganisms (GCM) 10K type strain sequencing project: providing services to taxonomists for standard genome sequencing and annotation.</title>
        <authorList>
            <consortium name="The Broad Institute Genomics Platform"/>
            <consortium name="The Broad Institute Genome Sequencing Center for Infectious Disease"/>
            <person name="Wu L."/>
            <person name="Ma J."/>
        </authorList>
    </citation>
    <scope>NUCLEOTIDE SEQUENCE [LARGE SCALE GENOMIC DNA]</scope>
    <source>
        <strain evidence="5">CCM 8604</strain>
    </source>
</reference>
<dbReference type="Gene3D" id="3.40.50.150">
    <property type="entry name" value="Vaccinia Virus protein VP39"/>
    <property type="match status" value="1"/>
</dbReference>
<dbReference type="GO" id="GO:0052914">
    <property type="term" value="F:16S rRNA (guanine(1207)-N(2))-methyltransferase activity"/>
    <property type="evidence" value="ECO:0007669"/>
    <property type="project" value="UniProtKB-EC"/>
</dbReference>
<evidence type="ECO:0000313" key="4">
    <source>
        <dbReference type="EMBL" id="MFD0705176.1"/>
    </source>
</evidence>
<keyword evidence="2 4" id="KW-0808">Transferase</keyword>
<comment type="caution">
    <text evidence="4">The sequence shown here is derived from an EMBL/GenBank/DDBJ whole genome shotgun (WGS) entry which is preliminary data.</text>
</comment>
<accession>A0ABW2Y610</accession>
<dbReference type="EC" id="2.1.1.172" evidence="4"/>
<keyword evidence="5" id="KW-1185">Reference proteome</keyword>
<dbReference type="PANTHER" id="PTHR47816">
    <property type="entry name" value="RIBOSOMAL RNA SMALL SUBUNIT METHYLTRANSFERASE C"/>
    <property type="match status" value="1"/>
</dbReference>
<dbReference type="RefSeq" id="WP_377938871.1">
    <property type="nucleotide sequence ID" value="NZ_JBHTHQ010000021.1"/>
</dbReference>
<dbReference type="Proteomes" id="UP001597036">
    <property type="component" value="Unassembled WGS sequence"/>
</dbReference>
<dbReference type="PANTHER" id="PTHR47816:SF4">
    <property type="entry name" value="RIBOSOMAL RNA SMALL SUBUNIT METHYLTRANSFERASE C"/>
    <property type="match status" value="1"/>
</dbReference>
<dbReference type="GO" id="GO:0052916">
    <property type="term" value="F:23S rRNA (guanine(1835)-N(2))-methyltransferase activity"/>
    <property type="evidence" value="ECO:0007669"/>
    <property type="project" value="UniProtKB-EC"/>
</dbReference>
<dbReference type="Pfam" id="PF05175">
    <property type="entry name" value="MTS"/>
    <property type="match status" value="1"/>
</dbReference>
<feature type="domain" description="Methyltransferase small" evidence="3">
    <location>
        <begin position="31"/>
        <end position="199"/>
    </location>
</feature>
<dbReference type="SUPFAM" id="SSF53335">
    <property type="entry name" value="S-adenosyl-L-methionine-dependent methyltransferases"/>
    <property type="match status" value="1"/>
</dbReference>
<organism evidence="4 5">
    <name type="scientific">Alloscardovia venturai</name>
    <dbReference type="NCBI Taxonomy" id="1769421"/>
    <lineage>
        <taxon>Bacteria</taxon>
        <taxon>Bacillati</taxon>
        <taxon>Actinomycetota</taxon>
        <taxon>Actinomycetes</taxon>
        <taxon>Bifidobacteriales</taxon>
        <taxon>Bifidobacteriaceae</taxon>
        <taxon>Alloscardovia</taxon>
    </lineage>
</organism>
<name>A0ABW2Y610_9BIFI</name>
<evidence type="ECO:0000256" key="2">
    <source>
        <dbReference type="ARBA" id="ARBA00022679"/>
    </source>
</evidence>
<proteinExistence type="predicted"/>
<dbReference type="EC" id="2.1.1.174" evidence="4"/>
<evidence type="ECO:0000259" key="3">
    <source>
        <dbReference type="Pfam" id="PF05175"/>
    </source>
</evidence>
<dbReference type="InterPro" id="IPR007848">
    <property type="entry name" value="Small_mtfrase_dom"/>
</dbReference>
<sequence>MADTKTQQYFDAHPDTQDVRRSLGITIRGHEYTVVVSNSVFSTHRLDLGTKVLLDRVPSPSSLTSHILGHSVHMLDMGCGWGPLSLGLAREAPSEATIWALDVNERAVELTTLNSAAAGFKNVRAGTAESFTSTYGREWADTQFDLIWSNPPIRVGKDALHTLLMTYLPRLAVNGVAYMVVQKHLGADSLMTWLDKHLNDDSHSSRFSVSKFASAKGYRIIEVTRTR</sequence>
<evidence type="ECO:0000256" key="1">
    <source>
        <dbReference type="ARBA" id="ARBA00022603"/>
    </source>
</evidence>
<dbReference type="InterPro" id="IPR029063">
    <property type="entry name" value="SAM-dependent_MTases_sf"/>
</dbReference>
<gene>
    <name evidence="4" type="ORF">ACFQY8_05395</name>
</gene>
<dbReference type="CDD" id="cd02440">
    <property type="entry name" value="AdoMet_MTases"/>
    <property type="match status" value="1"/>
</dbReference>
<dbReference type="EMBL" id="JBHTHQ010000021">
    <property type="protein sequence ID" value="MFD0705176.1"/>
    <property type="molecule type" value="Genomic_DNA"/>
</dbReference>
<keyword evidence="1 4" id="KW-0489">Methyltransferase</keyword>
<dbReference type="InterPro" id="IPR046977">
    <property type="entry name" value="RsmC/RlmG"/>
</dbReference>
<protein>
    <submittedName>
        <fullName evidence="4">Class I SAM-dependent methyltransferase</fullName>
        <ecNumber evidence="4">2.1.1.172</ecNumber>
        <ecNumber evidence="4">2.1.1.174</ecNumber>
    </submittedName>
</protein>